<proteinExistence type="inferred from homology"/>
<sequence>MLKKSLILVLSLMLLVGFAVGCGPAVPDVGGQIIYGMAGDPDSFNPILYQDSASGDVLDFMFDGMMRRDHEFELVPHLATDWDISDDDLEITFNLRDDVLWHDGEQFTAHDVEFTFSTMMDPDYPGVRGGNFTAIEEIEIIDDYEIKFYLSEPFGPILNNLAFSIIPKHIFIDQVEEDVSELDAHPANRGRTQPVIGTGPFVWGEWVDGEYVRLGRNENYWMDDEYPFVSEVLFIDVQDSEAQMRALEQGDINMAALTPEEREHIMDEKGPEGDNTLKFEIIDDLGYTAIQYNHREDAFGEGKVNPFTDVKVRQAITHAFNRQQIIDQILDGQGYLMHSHFPRSSWAYSEDHVTKFDYNPERAEELLDEAGWKEVDGSDYRHLDGDIDNQKLEFTLLTHPENNIRVDMQVIAQEQLREVGVKADPELVEWQTFLNNHIDVGEFHAAILGWNLGSDPDPYNIFHSDNIDTGFNHIGYENEDVDRLIEQGRYAVDPEERAEYYAELQQIMSEDLPYTFLFAQTRTRALPVNLEGYKVGEIALYYPEQWYFEEISDE</sequence>
<keyword evidence="3 4" id="KW-0732">Signal</keyword>
<dbReference type="GO" id="GO:0042597">
    <property type="term" value="C:periplasmic space"/>
    <property type="evidence" value="ECO:0007669"/>
    <property type="project" value="UniProtKB-ARBA"/>
</dbReference>
<protein>
    <submittedName>
        <fullName evidence="6">Peptide-binding protein</fullName>
    </submittedName>
</protein>
<comment type="similarity">
    <text evidence="1">Belongs to the bacterial solute-binding protein 5 family.</text>
</comment>
<dbReference type="InterPro" id="IPR039424">
    <property type="entry name" value="SBP_5"/>
</dbReference>
<keyword evidence="2" id="KW-0813">Transport</keyword>
<dbReference type="RefSeq" id="WP_350344390.1">
    <property type="nucleotide sequence ID" value="NZ_CP158367.1"/>
</dbReference>
<dbReference type="InterPro" id="IPR000914">
    <property type="entry name" value="SBP_5_dom"/>
</dbReference>
<dbReference type="GO" id="GO:0015833">
    <property type="term" value="P:peptide transport"/>
    <property type="evidence" value="ECO:0007669"/>
    <property type="project" value="TreeGrafter"/>
</dbReference>
<dbReference type="Gene3D" id="3.10.105.10">
    <property type="entry name" value="Dipeptide-binding Protein, Domain 3"/>
    <property type="match status" value="1"/>
</dbReference>
<evidence type="ECO:0000259" key="5">
    <source>
        <dbReference type="Pfam" id="PF00496"/>
    </source>
</evidence>
<dbReference type="PIRSF" id="PIRSF002741">
    <property type="entry name" value="MppA"/>
    <property type="match status" value="1"/>
</dbReference>
<dbReference type="CDD" id="cd08514">
    <property type="entry name" value="PBP2_AppA_like"/>
    <property type="match status" value="1"/>
</dbReference>
<dbReference type="AlphaFoldDB" id="A0AAU7VNW8"/>
<feature type="signal peptide" evidence="4">
    <location>
        <begin position="1"/>
        <end position="21"/>
    </location>
</feature>
<reference evidence="6" key="1">
    <citation type="journal article" date="2013" name="Extremophiles">
        <title>Proteinivorax tanatarense gen. nov., sp. nov., an anaerobic, haloalkaliphilic, proteolytic bacterium isolated from a decaying algal bloom, and proposal of Proteinivoraceae fam. nov.</title>
        <authorList>
            <person name="Kevbrin V."/>
            <person name="Boltyanskaya Y."/>
            <person name="Zhilina T."/>
            <person name="Kolganova T."/>
            <person name="Lavrentjeva E."/>
            <person name="Kuznetsov B."/>
        </authorList>
    </citation>
    <scope>NUCLEOTIDE SEQUENCE</scope>
    <source>
        <strain evidence="6">Z-910T</strain>
    </source>
</reference>
<dbReference type="SUPFAM" id="SSF53850">
    <property type="entry name" value="Periplasmic binding protein-like II"/>
    <property type="match status" value="1"/>
</dbReference>
<dbReference type="EMBL" id="CP158367">
    <property type="protein sequence ID" value="XBX75647.1"/>
    <property type="molecule type" value="Genomic_DNA"/>
</dbReference>
<reference evidence="6" key="2">
    <citation type="submission" date="2024-06" db="EMBL/GenBank/DDBJ databases">
        <authorList>
            <person name="Petrova K.O."/>
            <person name="Toshchakov S.V."/>
            <person name="Boltjanskaja Y.V."/>
            <person name="Kevbrin V."/>
        </authorList>
    </citation>
    <scope>NUCLEOTIDE SEQUENCE</scope>
    <source>
        <strain evidence="6">Z-910T</strain>
    </source>
</reference>
<name>A0AAU7VNW8_9FIRM</name>
<gene>
    <name evidence="6" type="ORF">PRVXT_000788</name>
</gene>
<dbReference type="PROSITE" id="PS51257">
    <property type="entry name" value="PROKAR_LIPOPROTEIN"/>
    <property type="match status" value="1"/>
</dbReference>
<evidence type="ECO:0000313" key="6">
    <source>
        <dbReference type="EMBL" id="XBX75647.1"/>
    </source>
</evidence>
<feature type="domain" description="Solute-binding protein family 5" evidence="5">
    <location>
        <begin position="73"/>
        <end position="464"/>
    </location>
</feature>
<dbReference type="InterPro" id="IPR030678">
    <property type="entry name" value="Peptide/Ni-bd"/>
</dbReference>
<evidence type="ECO:0000256" key="1">
    <source>
        <dbReference type="ARBA" id="ARBA00005695"/>
    </source>
</evidence>
<evidence type="ECO:0000256" key="4">
    <source>
        <dbReference type="SAM" id="SignalP"/>
    </source>
</evidence>
<dbReference type="Gene3D" id="3.40.190.10">
    <property type="entry name" value="Periplasmic binding protein-like II"/>
    <property type="match status" value="1"/>
</dbReference>
<feature type="chain" id="PRO_5043504468" evidence="4">
    <location>
        <begin position="22"/>
        <end position="554"/>
    </location>
</feature>
<dbReference type="PANTHER" id="PTHR30290:SF9">
    <property type="entry name" value="OLIGOPEPTIDE-BINDING PROTEIN APPA"/>
    <property type="match status" value="1"/>
</dbReference>
<dbReference type="Gene3D" id="3.90.76.10">
    <property type="entry name" value="Dipeptide-binding Protein, Domain 1"/>
    <property type="match status" value="1"/>
</dbReference>
<organism evidence="6">
    <name type="scientific">Proteinivorax tanatarense</name>
    <dbReference type="NCBI Taxonomy" id="1260629"/>
    <lineage>
        <taxon>Bacteria</taxon>
        <taxon>Bacillati</taxon>
        <taxon>Bacillota</taxon>
        <taxon>Clostridia</taxon>
        <taxon>Eubacteriales</taxon>
        <taxon>Proteinivoracaceae</taxon>
        <taxon>Proteinivorax</taxon>
    </lineage>
</organism>
<dbReference type="GO" id="GO:1904680">
    <property type="term" value="F:peptide transmembrane transporter activity"/>
    <property type="evidence" value="ECO:0007669"/>
    <property type="project" value="TreeGrafter"/>
</dbReference>
<dbReference type="PANTHER" id="PTHR30290">
    <property type="entry name" value="PERIPLASMIC BINDING COMPONENT OF ABC TRANSPORTER"/>
    <property type="match status" value="1"/>
</dbReference>
<dbReference type="Pfam" id="PF00496">
    <property type="entry name" value="SBP_bac_5"/>
    <property type="match status" value="1"/>
</dbReference>
<accession>A0AAU7VNW8</accession>
<evidence type="ECO:0000256" key="3">
    <source>
        <dbReference type="ARBA" id="ARBA00022729"/>
    </source>
</evidence>
<evidence type="ECO:0000256" key="2">
    <source>
        <dbReference type="ARBA" id="ARBA00022448"/>
    </source>
</evidence>
<dbReference type="GO" id="GO:0043190">
    <property type="term" value="C:ATP-binding cassette (ABC) transporter complex"/>
    <property type="evidence" value="ECO:0007669"/>
    <property type="project" value="InterPro"/>
</dbReference>